<reference evidence="1 2" key="1">
    <citation type="submission" date="2014-02" db="EMBL/GenBank/DDBJ databases">
        <title>Single nucleus genome sequencing reveals high similarity among nuclei of an endomycorrhizal fungus.</title>
        <authorList>
            <person name="Lin K."/>
            <person name="Geurts R."/>
            <person name="Zhang Z."/>
            <person name="Limpens E."/>
            <person name="Saunders D.G."/>
            <person name="Mu D."/>
            <person name="Pang E."/>
            <person name="Cao H."/>
            <person name="Cha H."/>
            <person name="Lin T."/>
            <person name="Zhou Q."/>
            <person name="Shang Y."/>
            <person name="Li Y."/>
            <person name="Ivanov S."/>
            <person name="Sharma T."/>
            <person name="Velzen R.V."/>
            <person name="Ruijter N.D."/>
            <person name="Aanen D.K."/>
            <person name="Win J."/>
            <person name="Kamoun S."/>
            <person name="Bisseling T."/>
            <person name="Huang S."/>
        </authorList>
    </citation>
    <scope>NUCLEOTIDE SEQUENCE [LARGE SCALE GENOMIC DNA]</scope>
    <source>
        <strain evidence="2">DAOM197198w</strain>
    </source>
</reference>
<sequence length="379" mass="44636">MSCSKIFSGDLPELTYEVIKYFQYDYSTLHSCILVNRLWCRLAIPLLWENPFSIRTRNYNFIEIYLRNLNDDDFNTKLNEYKIVNNSLPSNLFFNYPKFLKYLNIYKFILSVNEWLESSFITPNPEDILYSKYDFKGLIDIYEKSQIGSLELLLQKSGDYLEKFGANESQVTCQIFNLIENIKQNLNYISIYVWYDYLGIGNRPSSMILQNLGQILPSKLEYLCLCLYCIKANDFEVFLKNSQDTFIKKLLIYNNEGQDILPPIKNYIMKKKRVKYLAISDSYCESTIFGSFSYNTKELISLKDNYSVTGRGEGDLRHTTIKCEIEYETDGRPVFRIWFGKNFKQYVIESKESPTKAANEYLRRKNPNTHVNLSGIHVF</sequence>
<keyword evidence="2" id="KW-1185">Reference proteome</keyword>
<protein>
    <recommendedName>
        <fullName evidence="3">F-box domain-containing protein</fullName>
    </recommendedName>
</protein>
<organism evidence="1 2">
    <name type="scientific">Rhizophagus irregularis (strain DAOM 197198w)</name>
    <name type="common">Glomus intraradices</name>
    <dbReference type="NCBI Taxonomy" id="1432141"/>
    <lineage>
        <taxon>Eukaryota</taxon>
        <taxon>Fungi</taxon>
        <taxon>Fungi incertae sedis</taxon>
        <taxon>Mucoromycota</taxon>
        <taxon>Glomeromycotina</taxon>
        <taxon>Glomeromycetes</taxon>
        <taxon>Glomerales</taxon>
        <taxon>Glomeraceae</taxon>
        <taxon>Rhizophagus</taxon>
    </lineage>
</organism>
<dbReference type="HOGENOM" id="CLU_729879_0_0_1"/>
<evidence type="ECO:0000313" key="1">
    <source>
        <dbReference type="EMBL" id="EXX53121.1"/>
    </source>
</evidence>
<name>A0A015K142_RHIIW</name>
<accession>A0A015K142</accession>
<comment type="caution">
    <text evidence="1">The sequence shown here is derived from an EMBL/GenBank/DDBJ whole genome shotgun (WGS) entry which is preliminary data.</text>
</comment>
<dbReference type="EMBL" id="JEMT01029072">
    <property type="protein sequence ID" value="EXX53121.1"/>
    <property type="molecule type" value="Genomic_DNA"/>
</dbReference>
<dbReference type="Proteomes" id="UP000022910">
    <property type="component" value="Unassembled WGS sequence"/>
</dbReference>
<gene>
    <name evidence="1" type="ORF">RirG_246900</name>
</gene>
<evidence type="ECO:0008006" key="3">
    <source>
        <dbReference type="Google" id="ProtNLM"/>
    </source>
</evidence>
<dbReference type="AlphaFoldDB" id="A0A015K142"/>
<proteinExistence type="predicted"/>
<evidence type="ECO:0000313" key="2">
    <source>
        <dbReference type="Proteomes" id="UP000022910"/>
    </source>
</evidence>